<feature type="transmembrane region" description="Helical" evidence="1">
    <location>
        <begin position="44"/>
        <end position="64"/>
    </location>
</feature>
<keyword evidence="1" id="KW-1133">Transmembrane helix</keyword>
<sequence>MSQTQGENQIKKLMIFTILFGIYVVLSSVVIIFTPHLFVRTVNILGLVVASIIIGAFVRELFLLKHKDIKQ</sequence>
<dbReference type="Proteomes" id="UP000789833">
    <property type="component" value="Unassembled WGS sequence"/>
</dbReference>
<keyword evidence="1" id="KW-0812">Transmembrane</keyword>
<comment type="caution">
    <text evidence="2">The sequence shown here is derived from an EMBL/GenBank/DDBJ whole genome shotgun (WGS) entry which is preliminary data.</text>
</comment>
<evidence type="ECO:0000256" key="1">
    <source>
        <dbReference type="SAM" id="Phobius"/>
    </source>
</evidence>
<organism evidence="2 3">
    <name type="scientific">Sutcliffiella rhizosphaerae</name>
    <dbReference type="NCBI Taxonomy" id="2880967"/>
    <lineage>
        <taxon>Bacteria</taxon>
        <taxon>Bacillati</taxon>
        <taxon>Bacillota</taxon>
        <taxon>Bacilli</taxon>
        <taxon>Bacillales</taxon>
        <taxon>Bacillaceae</taxon>
        <taxon>Sutcliffiella</taxon>
    </lineage>
</organism>
<keyword evidence="3" id="KW-1185">Reference proteome</keyword>
<name>A0ABN8AB64_9BACI</name>
<evidence type="ECO:0000313" key="3">
    <source>
        <dbReference type="Proteomes" id="UP000789833"/>
    </source>
</evidence>
<dbReference type="RefSeq" id="WP_230501184.1">
    <property type="nucleotide sequence ID" value="NZ_CAKJTJ010000009.1"/>
</dbReference>
<accession>A0ABN8AB64</accession>
<proteinExistence type="predicted"/>
<gene>
    <name evidence="2" type="ORF">BACCIP111883_02059</name>
</gene>
<protein>
    <submittedName>
        <fullName evidence="2">Uncharacterized protein</fullName>
    </submittedName>
</protein>
<evidence type="ECO:0000313" key="2">
    <source>
        <dbReference type="EMBL" id="CAG9621287.1"/>
    </source>
</evidence>
<feature type="transmembrane region" description="Helical" evidence="1">
    <location>
        <begin position="12"/>
        <end position="38"/>
    </location>
</feature>
<dbReference type="EMBL" id="CAKJTJ010000009">
    <property type="protein sequence ID" value="CAG9621287.1"/>
    <property type="molecule type" value="Genomic_DNA"/>
</dbReference>
<keyword evidence="1" id="KW-0472">Membrane</keyword>
<reference evidence="2 3" key="1">
    <citation type="submission" date="2021-10" db="EMBL/GenBank/DDBJ databases">
        <authorList>
            <person name="Criscuolo A."/>
        </authorList>
    </citation>
    <scope>NUCLEOTIDE SEQUENCE [LARGE SCALE GENOMIC DNA]</scope>
    <source>
        <strain evidence="3">CIP 111883</strain>
    </source>
</reference>